<dbReference type="AlphaFoldDB" id="A0A511HQ08"/>
<keyword evidence="3" id="KW-1185">Reference proteome</keyword>
<evidence type="ECO:0000313" key="2">
    <source>
        <dbReference type="EMBL" id="SDF36860.1"/>
    </source>
</evidence>
<dbReference type="Proteomes" id="UP000198717">
    <property type="component" value="Unassembled WGS sequence"/>
</dbReference>
<dbReference type="EMBL" id="BJVY01000112">
    <property type="protein sequence ID" value="GEL75681.1"/>
    <property type="molecule type" value="Genomic_DNA"/>
</dbReference>
<sequence>MRPTGGIFDVLELANFSVPQEDYSFLNNITPPQLERPNVSAPTLIKNPDGIEAQVNVRRSKQSQIQPLGMLYASFANQDAVGSFQIQYELHAANVPRAIKGHLQVVVKKTSDKG</sequence>
<comment type="caution">
    <text evidence="1">The sequence shown here is derived from an EMBL/GenBank/DDBJ whole genome shotgun (WGS) entry which is preliminary data.</text>
</comment>
<reference evidence="1 4" key="2">
    <citation type="submission" date="2019-07" db="EMBL/GenBank/DDBJ databases">
        <title>Whole genome shotgun sequence of Myxococcus virescens NBRC 100334.</title>
        <authorList>
            <person name="Hosoyama A."/>
            <person name="Uohara A."/>
            <person name="Ohji S."/>
            <person name="Ichikawa N."/>
        </authorList>
    </citation>
    <scope>NUCLEOTIDE SEQUENCE [LARGE SCALE GENOMIC DNA]</scope>
    <source>
        <strain evidence="1 4">NBRC 100334</strain>
    </source>
</reference>
<proteinExistence type="predicted"/>
<protein>
    <submittedName>
        <fullName evidence="1">Uncharacterized protein</fullName>
    </submittedName>
</protein>
<dbReference type="Proteomes" id="UP000321224">
    <property type="component" value="Unassembled WGS sequence"/>
</dbReference>
<dbReference type="EMBL" id="FNAJ01000037">
    <property type="protein sequence ID" value="SDF36860.1"/>
    <property type="molecule type" value="Genomic_DNA"/>
</dbReference>
<evidence type="ECO:0000313" key="3">
    <source>
        <dbReference type="Proteomes" id="UP000198717"/>
    </source>
</evidence>
<accession>A0A511HQ08</accession>
<reference evidence="2 3" key="1">
    <citation type="submission" date="2016-10" db="EMBL/GenBank/DDBJ databases">
        <authorList>
            <person name="Varghese N."/>
            <person name="Submissions S."/>
        </authorList>
    </citation>
    <scope>NUCLEOTIDE SEQUENCE [LARGE SCALE GENOMIC DNA]</scope>
    <source>
        <strain evidence="2 3">DSM 2260</strain>
    </source>
</reference>
<gene>
    <name evidence="1" type="ORF">MVI01_74650</name>
    <name evidence="2" type="ORF">SAMN04488504_1372</name>
</gene>
<evidence type="ECO:0000313" key="4">
    <source>
        <dbReference type="Proteomes" id="UP000321224"/>
    </source>
</evidence>
<organism evidence="1 4">
    <name type="scientific">Myxococcus virescens</name>
    <dbReference type="NCBI Taxonomy" id="83456"/>
    <lineage>
        <taxon>Bacteria</taxon>
        <taxon>Pseudomonadati</taxon>
        <taxon>Myxococcota</taxon>
        <taxon>Myxococcia</taxon>
        <taxon>Myxococcales</taxon>
        <taxon>Cystobacterineae</taxon>
        <taxon>Myxococcaceae</taxon>
        <taxon>Myxococcus</taxon>
    </lineage>
</organism>
<name>A0A511HQ08_9BACT</name>
<evidence type="ECO:0000313" key="1">
    <source>
        <dbReference type="EMBL" id="GEL75681.1"/>
    </source>
</evidence>